<reference evidence="8" key="1">
    <citation type="journal article" date="2015" name="Nat. Genet.">
        <title>The genome and transcriptome of the zoonotic hookworm Ancylostoma ceylanicum identify infection-specific gene families.</title>
        <authorList>
            <person name="Schwarz E.M."/>
            <person name="Hu Y."/>
            <person name="Antoshechkin I."/>
            <person name="Miller M.M."/>
            <person name="Sternberg P.W."/>
            <person name="Aroian R.V."/>
        </authorList>
    </citation>
    <scope>NUCLEOTIDE SEQUENCE</scope>
    <source>
        <strain evidence="8">HY135</strain>
    </source>
</reference>
<dbReference type="PANTHER" id="PTHR31154:SF4">
    <property type="entry name" value="MEMBRANE TRANSPORTER PROTEIN"/>
    <property type="match status" value="1"/>
</dbReference>
<accession>A0A016SIZ4</accession>
<evidence type="ECO:0000256" key="3">
    <source>
        <dbReference type="ARBA" id="ARBA00022989"/>
    </source>
</evidence>
<feature type="transmembrane region" description="Helical" evidence="6">
    <location>
        <begin position="308"/>
        <end position="324"/>
    </location>
</feature>
<dbReference type="Pfam" id="PF01925">
    <property type="entry name" value="TauE"/>
    <property type="match status" value="1"/>
</dbReference>
<feature type="transmembrane region" description="Helical" evidence="6">
    <location>
        <begin position="102"/>
        <end position="129"/>
    </location>
</feature>
<keyword evidence="4 6" id="KW-0472">Membrane</keyword>
<feature type="transmembrane region" description="Helical" evidence="6">
    <location>
        <begin position="331"/>
        <end position="349"/>
    </location>
</feature>
<evidence type="ECO:0000256" key="6">
    <source>
        <dbReference type="SAM" id="Phobius"/>
    </source>
</evidence>
<name>A0A016SIZ4_9BILA</name>
<evidence type="ECO:0000313" key="8">
    <source>
        <dbReference type="Proteomes" id="UP000024635"/>
    </source>
</evidence>
<dbReference type="EMBL" id="JARK01001557">
    <property type="protein sequence ID" value="EYB90367.1"/>
    <property type="molecule type" value="Genomic_DNA"/>
</dbReference>
<keyword evidence="2 6" id="KW-0812">Transmembrane</keyword>
<evidence type="ECO:0008006" key="9">
    <source>
        <dbReference type="Google" id="ProtNLM"/>
    </source>
</evidence>
<gene>
    <name evidence="7" type="primary">Acey_s0221.g2576</name>
    <name evidence="7" type="ORF">Y032_0221g2576</name>
</gene>
<protein>
    <recommendedName>
        <fullName evidence="9">Membrane transporter protein</fullName>
    </recommendedName>
</protein>
<keyword evidence="8" id="KW-1185">Reference proteome</keyword>
<dbReference type="InterPro" id="IPR002781">
    <property type="entry name" value="TM_pro_TauE-like"/>
</dbReference>
<feature type="transmembrane region" description="Helical" evidence="6">
    <location>
        <begin position="66"/>
        <end position="82"/>
    </location>
</feature>
<organism evidence="7 8">
    <name type="scientific">Ancylostoma ceylanicum</name>
    <dbReference type="NCBI Taxonomy" id="53326"/>
    <lineage>
        <taxon>Eukaryota</taxon>
        <taxon>Metazoa</taxon>
        <taxon>Ecdysozoa</taxon>
        <taxon>Nematoda</taxon>
        <taxon>Chromadorea</taxon>
        <taxon>Rhabditida</taxon>
        <taxon>Rhabditina</taxon>
        <taxon>Rhabditomorpha</taxon>
        <taxon>Strongyloidea</taxon>
        <taxon>Ancylostomatidae</taxon>
        <taxon>Ancylostomatinae</taxon>
        <taxon>Ancylostoma</taxon>
    </lineage>
</organism>
<dbReference type="PANTHER" id="PTHR31154">
    <property type="entry name" value="MEMBRANE TRANSPORTER PROTEIN"/>
    <property type="match status" value="1"/>
</dbReference>
<feature type="transmembrane region" description="Helical" evidence="6">
    <location>
        <begin position="355"/>
        <end position="374"/>
    </location>
</feature>
<dbReference type="AlphaFoldDB" id="A0A016SIZ4"/>
<evidence type="ECO:0000256" key="4">
    <source>
        <dbReference type="ARBA" id="ARBA00023136"/>
    </source>
</evidence>
<keyword evidence="3 6" id="KW-1133">Transmembrane helix</keyword>
<comment type="caution">
    <text evidence="7">The sequence shown here is derived from an EMBL/GenBank/DDBJ whole genome shotgun (WGS) entry which is preliminary data.</text>
</comment>
<sequence length="411" mass="45528">MVNVYPVSPSSGSLETTSPETNTPTKKKTFFRKYFMAGQQMSDPSALEVPAGADFVERFLITKRKYIAFLLPVIVMQVLWWLTAYRYSWFPLLRSRWQMPAIMLLGSTIAGMTSEGGGAVAFPFMTLCLHIDPISARDFSLMIQTFGMGGALFVVLFMKVQIEERSLLFGCLGSIPGMCLGFAYVDELLDAAQKKMLFVSIWSSFAIALFLLNSQKKRLTYPTIPDFKPWKAVVLTLTGFVGGIFTSFAGSGVDICIFSVNTLLFRVSEKTATPTTVVIMGLNSMVGFYCRAVWYGNVPDIAVEYLKVSIPVATAMAPMGSFIGSHFHRQVLAFFVYILEALSVVGFLITQPPLYLVVVGAGIIVVAFLFFCFISRLGERLLQKTESKKSLTLTSPQDPQRKPSSQLFTLP</sequence>
<evidence type="ECO:0000256" key="2">
    <source>
        <dbReference type="ARBA" id="ARBA00022692"/>
    </source>
</evidence>
<evidence type="ECO:0000256" key="1">
    <source>
        <dbReference type="ARBA" id="ARBA00004141"/>
    </source>
</evidence>
<feature type="region of interest" description="Disordered" evidence="5">
    <location>
        <begin position="392"/>
        <end position="411"/>
    </location>
</feature>
<feature type="compositionally biased region" description="Polar residues" evidence="5">
    <location>
        <begin position="8"/>
        <end position="24"/>
    </location>
</feature>
<dbReference type="GO" id="GO:0016020">
    <property type="term" value="C:membrane"/>
    <property type="evidence" value="ECO:0007669"/>
    <property type="project" value="UniProtKB-SubCell"/>
</dbReference>
<dbReference type="Proteomes" id="UP000024635">
    <property type="component" value="Unassembled WGS sequence"/>
</dbReference>
<feature type="transmembrane region" description="Helical" evidence="6">
    <location>
        <begin position="196"/>
        <end position="212"/>
    </location>
</feature>
<evidence type="ECO:0000313" key="7">
    <source>
        <dbReference type="EMBL" id="EYB90367.1"/>
    </source>
</evidence>
<feature type="transmembrane region" description="Helical" evidence="6">
    <location>
        <begin position="232"/>
        <end position="265"/>
    </location>
</feature>
<feature type="transmembrane region" description="Helical" evidence="6">
    <location>
        <begin position="166"/>
        <end position="184"/>
    </location>
</feature>
<evidence type="ECO:0000256" key="5">
    <source>
        <dbReference type="SAM" id="MobiDB-lite"/>
    </source>
</evidence>
<feature type="transmembrane region" description="Helical" evidence="6">
    <location>
        <begin position="141"/>
        <end position="160"/>
    </location>
</feature>
<proteinExistence type="predicted"/>
<comment type="subcellular location">
    <subcellularLocation>
        <location evidence="1">Membrane</location>
        <topology evidence="1">Multi-pass membrane protein</topology>
    </subcellularLocation>
</comment>
<feature type="region of interest" description="Disordered" evidence="5">
    <location>
        <begin position="1"/>
        <end position="25"/>
    </location>
</feature>
<dbReference type="OrthoDB" id="5846871at2759"/>